<evidence type="ECO:0000313" key="5">
    <source>
        <dbReference type="Proteomes" id="UP000014500"/>
    </source>
</evidence>
<evidence type="ECO:0000259" key="3">
    <source>
        <dbReference type="PROSITE" id="PS51864"/>
    </source>
</evidence>
<accession>T1IWV2</accession>
<dbReference type="GO" id="GO:0008270">
    <property type="term" value="F:zinc ion binding"/>
    <property type="evidence" value="ECO:0007669"/>
    <property type="project" value="UniProtKB-UniRule"/>
</dbReference>
<dbReference type="HOGENOM" id="CLU_017286_2_3_1"/>
<reference evidence="4" key="2">
    <citation type="submission" date="2015-02" db="UniProtKB">
        <authorList>
            <consortium name="EnsemblMetazoa"/>
        </authorList>
    </citation>
    <scope>IDENTIFICATION</scope>
</reference>
<reference evidence="5" key="1">
    <citation type="submission" date="2011-05" db="EMBL/GenBank/DDBJ databases">
        <authorList>
            <person name="Richards S.R."/>
            <person name="Qu J."/>
            <person name="Jiang H."/>
            <person name="Jhangiani S.N."/>
            <person name="Agravi P."/>
            <person name="Goodspeed R."/>
            <person name="Gross S."/>
            <person name="Mandapat C."/>
            <person name="Jackson L."/>
            <person name="Mathew T."/>
            <person name="Pu L."/>
            <person name="Thornton R."/>
            <person name="Saada N."/>
            <person name="Wilczek-Boney K.B."/>
            <person name="Lee S."/>
            <person name="Kovar C."/>
            <person name="Wu Y."/>
            <person name="Scherer S.E."/>
            <person name="Worley K.C."/>
            <person name="Muzny D.M."/>
            <person name="Gibbs R."/>
        </authorList>
    </citation>
    <scope>NUCLEOTIDE SEQUENCE</scope>
    <source>
        <strain evidence="5">Brora</strain>
    </source>
</reference>
<dbReference type="PRINTS" id="PR00480">
    <property type="entry name" value="ASTACIN"/>
</dbReference>
<dbReference type="EMBL" id="JH431630">
    <property type="status" value="NOT_ANNOTATED_CDS"/>
    <property type="molecule type" value="Genomic_DNA"/>
</dbReference>
<keyword evidence="1 2" id="KW-0482">Metalloprotease</keyword>
<dbReference type="Proteomes" id="UP000014500">
    <property type="component" value="Unassembled WGS sequence"/>
</dbReference>
<dbReference type="PANTHER" id="PTHR10127">
    <property type="entry name" value="DISCOIDIN, CUB, EGF, LAMININ , AND ZINC METALLOPROTEASE DOMAIN CONTAINING"/>
    <property type="match status" value="1"/>
</dbReference>
<dbReference type="EC" id="3.4.24.-" evidence="2"/>
<feature type="domain" description="Peptidase M12A" evidence="3">
    <location>
        <begin position="57"/>
        <end position="249"/>
    </location>
</feature>
<keyword evidence="1 2" id="KW-0862">Zinc</keyword>
<dbReference type="SUPFAM" id="SSF55486">
    <property type="entry name" value="Metalloproteases ('zincins'), catalytic domain"/>
    <property type="match status" value="1"/>
</dbReference>
<organism evidence="4 5">
    <name type="scientific">Strigamia maritima</name>
    <name type="common">European centipede</name>
    <name type="synonym">Geophilus maritimus</name>
    <dbReference type="NCBI Taxonomy" id="126957"/>
    <lineage>
        <taxon>Eukaryota</taxon>
        <taxon>Metazoa</taxon>
        <taxon>Ecdysozoa</taxon>
        <taxon>Arthropoda</taxon>
        <taxon>Myriapoda</taxon>
        <taxon>Chilopoda</taxon>
        <taxon>Pleurostigmophora</taxon>
        <taxon>Geophilomorpha</taxon>
        <taxon>Linotaeniidae</taxon>
        <taxon>Strigamia</taxon>
    </lineage>
</organism>
<evidence type="ECO:0000256" key="1">
    <source>
        <dbReference type="PROSITE-ProRule" id="PRU01211"/>
    </source>
</evidence>
<comment type="caution">
    <text evidence="1">Lacks conserved residue(s) required for the propagation of feature annotation.</text>
</comment>
<keyword evidence="1 2" id="KW-0378">Hydrolase</keyword>
<dbReference type="PhylomeDB" id="T1IWV2"/>
<feature type="binding site" evidence="1">
    <location>
        <position position="151"/>
    </location>
    <ligand>
        <name>Zn(2+)</name>
        <dbReference type="ChEBI" id="CHEBI:29105"/>
        <note>catalytic</note>
    </ligand>
</feature>
<dbReference type="InterPro" id="IPR024079">
    <property type="entry name" value="MetalloPept_cat_dom_sf"/>
</dbReference>
<keyword evidence="1 2" id="KW-0645">Protease</keyword>
<dbReference type="Pfam" id="PF01400">
    <property type="entry name" value="Astacin"/>
    <property type="match status" value="1"/>
</dbReference>
<evidence type="ECO:0000256" key="2">
    <source>
        <dbReference type="RuleBase" id="RU361183"/>
    </source>
</evidence>
<evidence type="ECO:0000313" key="4">
    <source>
        <dbReference type="EnsemblMetazoa" id="SMAR005678-PA"/>
    </source>
</evidence>
<feature type="active site" evidence="1">
    <location>
        <position position="148"/>
    </location>
</feature>
<dbReference type="SMART" id="SM00235">
    <property type="entry name" value="ZnMc"/>
    <property type="match status" value="1"/>
</dbReference>
<sequence length="249" mass="28646">MYLKFGIVDFVVFSMAFFVVNGGKSLWEVPDTNNVTESDYLVDDMWIYLGNYPAPKSALISASLWKDGRIPYKIDSKYFDFSKKLIKESMQDISSVSCIKFVEQTNERDFLYVKNLHNCASHIGFTGGSQTLALSVKLCMKKGLILHELMHALGFVHEHCRDDRDNYITINERNVADDQLHNFVEYETGLLNDWSEKYDFNSIMHYDAYAFAKDKSIPVIESLVEGGNLEIREVLSPADIRKLNKLYKC</sequence>
<dbReference type="EnsemblMetazoa" id="SMAR005678-RA">
    <property type="protein sequence ID" value="SMAR005678-PA"/>
    <property type="gene ID" value="SMAR005678"/>
</dbReference>
<dbReference type="PANTHER" id="PTHR10127:SF883">
    <property type="entry name" value="ZINC METALLOPROTEINASE NAS-8"/>
    <property type="match status" value="1"/>
</dbReference>
<name>T1IWV2_STRMM</name>
<dbReference type="Gene3D" id="3.40.390.10">
    <property type="entry name" value="Collagenase (Catalytic Domain)"/>
    <property type="match status" value="1"/>
</dbReference>
<dbReference type="eggNOG" id="KOG3714">
    <property type="taxonomic scope" value="Eukaryota"/>
</dbReference>
<dbReference type="InterPro" id="IPR001506">
    <property type="entry name" value="Peptidase_M12A"/>
</dbReference>
<proteinExistence type="predicted"/>
<dbReference type="GO" id="GO:0004222">
    <property type="term" value="F:metalloendopeptidase activity"/>
    <property type="evidence" value="ECO:0007669"/>
    <property type="project" value="UniProtKB-UniRule"/>
</dbReference>
<keyword evidence="1 2" id="KW-0479">Metal-binding</keyword>
<feature type="binding site" evidence="1">
    <location>
        <position position="147"/>
    </location>
    <ligand>
        <name>Zn(2+)</name>
        <dbReference type="ChEBI" id="CHEBI:29105"/>
        <note>catalytic</note>
    </ligand>
</feature>
<feature type="binding site" evidence="1">
    <location>
        <position position="157"/>
    </location>
    <ligand>
        <name>Zn(2+)</name>
        <dbReference type="ChEBI" id="CHEBI:29105"/>
        <note>catalytic</note>
    </ligand>
</feature>
<dbReference type="PROSITE" id="PS51864">
    <property type="entry name" value="ASTACIN"/>
    <property type="match status" value="1"/>
</dbReference>
<dbReference type="AlphaFoldDB" id="T1IWV2"/>
<protein>
    <recommendedName>
        <fullName evidence="2">Metalloendopeptidase</fullName>
        <ecNumber evidence="2">3.4.24.-</ecNumber>
    </recommendedName>
</protein>
<dbReference type="InterPro" id="IPR006026">
    <property type="entry name" value="Peptidase_Metallo"/>
</dbReference>
<comment type="cofactor">
    <cofactor evidence="1 2">
        <name>Zn(2+)</name>
        <dbReference type="ChEBI" id="CHEBI:29105"/>
    </cofactor>
    <text evidence="1 2">Binds 1 zinc ion per subunit.</text>
</comment>
<keyword evidence="5" id="KW-1185">Reference proteome</keyword>
<dbReference type="STRING" id="126957.T1IWV2"/>
<dbReference type="GO" id="GO:0006508">
    <property type="term" value="P:proteolysis"/>
    <property type="evidence" value="ECO:0007669"/>
    <property type="project" value="UniProtKB-KW"/>
</dbReference>
<dbReference type="OMA" id="CASHIGF"/>